<feature type="transmembrane region" description="Helical" evidence="6">
    <location>
        <begin position="28"/>
        <end position="48"/>
    </location>
</feature>
<dbReference type="CDD" id="cd07989">
    <property type="entry name" value="LPLAT_AGPAT-like"/>
    <property type="match status" value="1"/>
</dbReference>
<proteinExistence type="predicted"/>
<sequence length="276" mass="30315">MSATWDDDRPKPDLRIGPGARVLATLRAIGIVLVLVLAVIVVGIVRLIERAGGPLFRPVSPGLNRLTLRTALLITGVRLKQRGRPMRGGGALVSNHVSWLDILVLNSLMRVTFVAKDEVSRWPGVGIVVRLAGTVFIKRDRREARAQIDLFLGHLQSGHKLMFFPEGTSTDGQRVVPFKTTLFAAYFDDSLRDVMKVQPVTILYHAPEGHDPRFYGWWGDMDLGPHLMAVLGTMPQGTAEVVFHAPVRVADFKDRKALAAYCEAAVRGPVEAALAD</sequence>
<dbReference type="Pfam" id="PF01553">
    <property type="entry name" value="Acyltransferase"/>
    <property type="match status" value="1"/>
</dbReference>
<dbReference type="RefSeq" id="WP_161351208.1">
    <property type="nucleotide sequence ID" value="NZ_WTUX01000011.1"/>
</dbReference>
<keyword evidence="4" id="KW-0443">Lipid metabolism</keyword>
<dbReference type="GO" id="GO:0006654">
    <property type="term" value="P:phosphatidic acid biosynthetic process"/>
    <property type="evidence" value="ECO:0007669"/>
    <property type="project" value="TreeGrafter"/>
</dbReference>
<comment type="caution">
    <text evidence="8">The sequence shown here is derived from an EMBL/GenBank/DDBJ whole genome shotgun (WGS) entry which is preliminary data.</text>
</comment>
<keyword evidence="5 8" id="KW-0012">Acyltransferase</keyword>
<evidence type="ECO:0000256" key="4">
    <source>
        <dbReference type="ARBA" id="ARBA00023098"/>
    </source>
</evidence>
<dbReference type="AlphaFoldDB" id="A0A845M9F1"/>
<keyword evidence="6" id="KW-1133">Transmembrane helix</keyword>
<protein>
    <submittedName>
        <fullName evidence="8">1-acyl-sn-glycerol-3-phosphate acyltransferase</fullName>
    </submittedName>
</protein>
<evidence type="ECO:0000256" key="1">
    <source>
        <dbReference type="ARBA" id="ARBA00005189"/>
    </source>
</evidence>
<keyword evidence="3 8" id="KW-0808">Transferase</keyword>
<gene>
    <name evidence="8" type="ORF">GQE99_08720</name>
</gene>
<dbReference type="EMBL" id="WTUX01000011">
    <property type="protein sequence ID" value="MZR13101.1"/>
    <property type="molecule type" value="Genomic_DNA"/>
</dbReference>
<accession>A0A845M9F1</accession>
<evidence type="ECO:0000313" key="9">
    <source>
        <dbReference type="Proteomes" id="UP000467322"/>
    </source>
</evidence>
<dbReference type="PANTHER" id="PTHR10434:SF64">
    <property type="entry name" value="1-ACYL-SN-GLYCEROL-3-PHOSPHATE ACYLTRANSFERASE-RELATED"/>
    <property type="match status" value="1"/>
</dbReference>
<keyword evidence="2" id="KW-0444">Lipid biosynthesis</keyword>
<reference evidence="8 9" key="1">
    <citation type="submission" date="2019-12" db="EMBL/GenBank/DDBJ databases">
        <title>Maritimibacter sp. nov. sp. isolated from sea sand.</title>
        <authorList>
            <person name="Kim J."/>
            <person name="Jeong S.E."/>
            <person name="Jung H.S."/>
            <person name="Jeon C.O."/>
        </authorList>
    </citation>
    <scope>NUCLEOTIDE SEQUENCE [LARGE SCALE GENOMIC DNA]</scope>
    <source>
        <strain evidence="8 9">DP07</strain>
    </source>
</reference>
<evidence type="ECO:0000256" key="3">
    <source>
        <dbReference type="ARBA" id="ARBA00022679"/>
    </source>
</evidence>
<evidence type="ECO:0000259" key="7">
    <source>
        <dbReference type="SMART" id="SM00563"/>
    </source>
</evidence>
<comment type="pathway">
    <text evidence="1">Lipid metabolism.</text>
</comment>
<feature type="domain" description="Phospholipid/glycerol acyltransferase" evidence="7">
    <location>
        <begin position="90"/>
        <end position="205"/>
    </location>
</feature>
<keyword evidence="9" id="KW-1185">Reference proteome</keyword>
<evidence type="ECO:0000313" key="8">
    <source>
        <dbReference type="EMBL" id="MZR13101.1"/>
    </source>
</evidence>
<keyword evidence="6" id="KW-0472">Membrane</keyword>
<name>A0A845M9F1_9RHOB</name>
<dbReference type="SUPFAM" id="SSF69593">
    <property type="entry name" value="Glycerol-3-phosphate (1)-acyltransferase"/>
    <property type="match status" value="1"/>
</dbReference>
<evidence type="ECO:0000256" key="2">
    <source>
        <dbReference type="ARBA" id="ARBA00022516"/>
    </source>
</evidence>
<evidence type="ECO:0000256" key="5">
    <source>
        <dbReference type="ARBA" id="ARBA00023315"/>
    </source>
</evidence>
<dbReference type="GO" id="GO:0003841">
    <property type="term" value="F:1-acylglycerol-3-phosphate O-acyltransferase activity"/>
    <property type="evidence" value="ECO:0007669"/>
    <property type="project" value="TreeGrafter"/>
</dbReference>
<dbReference type="SMART" id="SM00563">
    <property type="entry name" value="PlsC"/>
    <property type="match status" value="1"/>
</dbReference>
<dbReference type="InterPro" id="IPR002123">
    <property type="entry name" value="Plipid/glycerol_acylTrfase"/>
</dbReference>
<organism evidence="8 9">
    <name type="scientific">Maritimibacter harenae</name>
    <dbReference type="NCBI Taxonomy" id="2606218"/>
    <lineage>
        <taxon>Bacteria</taxon>
        <taxon>Pseudomonadati</taxon>
        <taxon>Pseudomonadota</taxon>
        <taxon>Alphaproteobacteria</taxon>
        <taxon>Rhodobacterales</taxon>
        <taxon>Roseobacteraceae</taxon>
        <taxon>Maritimibacter</taxon>
    </lineage>
</organism>
<evidence type="ECO:0000256" key="6">
    <source>
        <dbReference type="SAM" id="Phobius"/>
    </source>
</evidence>
<keyword evidence="6" id="KW-0812">Transmembrane</keyword>
<dbReference type="Proteomes" id="UP000467322">
    <property type="component" value="Unassembled WGS sequence"/>
</dbReference>
<dbReference type="PANTHER" id="PTHR10434">
    <property type="entry name" value="1-ACYL-SN-GLYCEROL-3-PHOSPHATE ACYLTRANSFERASE"/>
    <property type="match status" value="1"/>
</dbReference>